<comment type="caution">
    <text evidence="1">The sequence shown here is derived from an EMBL/GenBank/DDBJ whole genome shotgun (WGS) entry which is preliminary data.</text>
</comment>
<evidence type="ECO:0000313" key="1">
    <source>
        <dbReference type="EMBL" id="MDQ0463954.1"/>
    </source>
</evidence>
<proteinExistence type="predicted"/>
<accession>A0ABU0IPR3</accession>
<protein>
    <submittedName>
        <fullName evidence="1">Uncharacterized protein</fullName>
    </submittedName>
</protein>
<name>A0ABU0IPR3_9CAUL</name>
<gene>
    <name evidence="1" type="ORF">QO010_001725</name>
</gene>
<dbReference type="RefSeq" id="WP_307348243.1">
    <property type="nucleotide sequence ID" value="NZ_JAUSVS010000002.1"/>
</dbReference>
<dbReference type="EMBL" id="JAUSVS010000002">
    <property type="protein sequence ID" value="MDQ0463954.1"/>
    <property type="molecule type" value="Genomic_DNA"/>
</dbReference>
<keyword evidence="2" id="KW-1185">Reference proteome</keyword>
<reference evidence="1 2" key="1">
    <citation type="submission" date="2023-07" db="EMBL/GenBank/DDBJ databases">
        <title>Genomic Encyclopedia of Type Strains, Phase IV (KMG-IV): sequencing the most valuable type-strain genomes for metagenomic binning, comparative biology and taxonomic classification.</title>
        <authorList>
            <person name="Goeker M."/>
        </authorList>
    </citation>
    <scope>NUCLEOTIDE SEQUENCE [LARGE SCALE GENOMIC DNA]</scope>
    <source>
        <strain evidence="1 2">DSM 18695</strain>
    </source>
</reference>
<dbReference type="Proteomes" id="UP001228905">
    <property type="component" value="Unassembled WGS sequence"/>
</dbReference>
<evidence type="ECO:0000313" key="2">
    <source>
        <dbReference type="Proteomes" id="UP001228905"/>
    </source>
</evidence>
<sequence length="42" mass="4447">MRLARGGESLFPSHDAIQVSPLEIALSVDASQPGLDELLALE</sequence>
<organism evidence="1 2">
    <name type="scientific">Caulobacter ginsengisoli</name>
    <dbReference type="NCBI Taxonomy" id="400775"/>
    <lineage>
        <taxon>Bacteria</taxon>
        <taxon>Pseudomonadati</taxon>
        <taxon>Pseudomonadota</taxon>
        <taxon>Alphaproteobacteria</taxon>
        <taxon>Caulobacterales</taxon>
        <taxon>Caulobacteraceae</taxon>
        <taxon>Caulobacter</taxon>
    </lineage>
</organism>